<dbReference type="Pfam" id="PF05922">
    <property type="entry name" value="Inhibitor_I9"/>
    <property type="match status" value="1"/>
</dbReference>
<evidence type="ECO:0000256" key="5">
    <source>
        <dbReference type="PROSITE-ProRule" id="PRU01240"/>
    </source>
</evidence>
<dbReference type="Gene3D" id="3.40.50.200">
    <property type="entry name" value="Peptidase S8/S53 domain"/>
    <property type="match status" value="1"/>
</dbReference>
<dbReference type="InterPro" id="IPR023827">
    <property type="entry name" value="Peptidase_S8_Asp-AS"/>
</dbReference>
<dbReference type="EMBL" id="JBHSAY010000008">
    <property type="protein sequence ID" value="MFC4131867.1"/>
    <property type="molecule type" value="Genomic_DNA"/>
</dbReference>
<feature type="domain" description="Inhibitor I9" evidence="9">
    <location>
        <begin position="45"/>
        <end position="114"/>
    </location>
</feature>
<comment type="similarity">
    <text evidence="1 5 6">Belongs to the peptidase S8 family.</text>
</comment>
<dbReference type="InterPro" id="IPR022398">
    <property type="entry name" value="Peptidase_S8_His-AS"/>
</dbReference>
<dbReference type="InterPro" id="IPR034193">
    <property type="entry name" value="PCSK9_ProteinaseK-like"/>
</dbReference>
<dbReference type="PRINTS" id="PR00723">
    <property type="entry name" value="SUBTILISIN"/>
</dbReference>
<feature type="chain" id="PRO_5045652622" evidence="7">
    <location>
        <begin position="26"/>
        <end position="395"/>
    </location>
</feature>
<dbReference type="PROSITE" id="PS00136">
    <property type="entry name" value="SUBTILASE_ASP"/>
    <property type="match status" value="1"/>
</dbReference>
<feature type="signal peptide" evidence="7">
    <location>
        <begin position="1"/>
        <end position="25"/>
    </location>
</feature>
<feature type="active site" description="Charge relay system" evidence="5">
    <location>
        <position position="342"/>
    </location>
</feature>
<keyword evidence="3 5" id="KW-0378">Hydrolase</keyword>
<dbReference type="InterPro" id="IPR050131">
    <property type="entry name" value="Peptidase_S8_subtilisin-like"/>
</dbReference>
<evidence type="ECO:0000259" key="8">
    <source>
        <dbReference type="Pfam" id="PF00082"/>
    </source>
</evidence>
<evidence type="ECO:0000256" key="6">
    <source>
        <dbReference type="RuleBase" id="RU003355"/>
    </source>
</evidence>
<gene>
    <name evidence="10" type="ORF">ACFOZ4_14760</name>
</gene>
<dbReference type="PROSITE" id="PS51892">
    <property type="entry name" value="SUBTILASE"/>
    <property type="match status" value="1"/>
</dbReference>
<protein>
    <submittedName>
        <fullName evidence="10">S8 family peptidase</fullName>
        <ecNumber evidence="10">3.4.-.-</ecNumber>
    </submittedName>
</protein>
<evidence type="ECO:0000256" key="1">
    <source>
        <dbReference type="ARBA" id="ARBA00011073"/>
    </source>
</evidence>
<dbReference type="Pfam" id="PF00082">
    <property type="entry name" value="Peptidase_S8"/>
    <property type="match status" value="1"/>
</dbReference>
<keyword evidence="4 5" id="KW-0720">Serine protease</keyword>
<feature type="domain" description="Peptidase S8/S53" evidence="8">
    <location>
        <begin position="146"/>
        <end position="378"/>
    </location>
</feature>
<organism evidence="10 11">
    <name type="scientific">Hamadaea flava</name>
    <dbReference type="NCBI Taxonomy" id="1742688"/>
    <lineage>
        <taxon>Bacteria</taxon>
        <taxon>Bacillati</taxon>
        <taxon>Actinomycetota</taxon>
        <taxon>Actinomycetes</taxon>
        <taxon>Micromonosporales</taxon>
        <taxon>Micromonosporaceae</taxon>
        <taxon>Hamadaea</taxon>
    </lineage>
</organism>
<dbReference type="CDD" id="cd04077">
    <property type="entry name" value="Peptidases_S8_PCSK9_ProteinaseK_like"/>
    <property type="match status" value="1"/>
</dbReference>
<reference evidence="11" key="1">
    <citation type="journal article" date="2019" name="Int. J. Syst. Evol. Microbiol.">
        <title>The Global Catalogue of Microorganisms (GCM) 10K type strain sequencing project: providing services to taxonomists for standard genome sequencing and annotation.</title>
        <authorList>
            <consortium name="The Broad Institute Genomics Platform"/>
            <consortium name="The Broad Institute Genome Sequencing Center for Infectious Disease"/>
            <person name="Wu L."/>
            <person name="Ma J."/>
        </authorList>
    </citation>
    <scope>NUCLEOTIDE SEQUENCE [LARGE SCALE GENOMIC DNA]</scope>
    <source>
        <strain evidence="11">CGMCC 4.7289</strain>
    </source>
</reference>
<evidence type="ECO:0000313" key="10">
    <source>
        <dbReference type="EMBL" id="MFC4131867.1"/>
    </source>
</evidence>
<evidence type="ECO:0000256" key="4">
    <source>
        <dbReference type="ARBA" id="ARBA00022825"/>
    </source>
</evidence>
<dbReference type="SUPFAM" id="SSF54897">
    <property type="entry name" value="Protease propeptides/inhibitors"/>
    <property type="match status" value="1"/>
</dbReference>
<dbReference type="InterPro" id="IPR015500">
    <property type="entry name" value="Peptidase_S8_subtilisin-rel"/>
</dbReference>
<dbReference type="RefSeq" id="WP_372503128.1">
    <property type="nucleotide sequence ID" value="NZ_JAMZDZ010000001.1"/>
</dbReference>
<feature type="active site" description="Charge relay system" evidence="5">
    <location>
        <position position="188"/>
    </location>
</feature>
<dbReference type="InterPro" id="IPR023828">
    <property type="entry name" value="Peptidase_S8_Ser-AS"/>
</dbReference>
<keyword evidence="2 5" id="KW-0645">Protease</keyword>
<dbReference type="GO" id="GO:0016787">
    <property type="term" value="F:hydrolase activity"/>
    <property type="evidence" value="ECO:0007669"/>
    <property type="project" value="UniProtKB-KW"/>
</dbReference>
<dbReference type="InterPro" id="IPR010259">
    <property type="entry name" value="S8pro/Inhibitor_I9"/>
</dbReference>
<evidence type="ECO:0000313" key="11">
    <source>
        <dbReference type="Proteomes" id="UP001595816"/>
    </source>
</evidence>
<dbReference type="EC" id="3.4.-.-" evidence="10"/>
<dbReference type="InterPro" id="IPR000209">
    <property type="entry name" value="Peptidase_S8/S53_dom"/>
</dbReference>
<evidence type="ECO:0000256" key="2">
    <source>
        <dbReference type="ARBA" id="ARBA00022670"/>
    </source>
</evidence>
<dbReference type="InterPro" id="IPR036852">
    <property type="entry name" value="Peptidase_S8/S53_dom_sf"/>
</dbReference>
<dbReference type="PROSITE" id="PS00137">
    <property type="entry name" value="SUBTILASE_HIS"/>
    <property type="match status" value="1"/>
</dbReference>
<name>A0ABV8LLK6_9ACTN</name>
<evidence type="ECO:0000256" key="7">
    <source>
        <dbReference type="SAM" id="SignalP"/>
    </source>
</evidence>
<dbReference type="PANTHER" id="PTHR43806:SF11">
    <property type="entry name" value="CEREVISIN-RELATED"/>
    <property type="match status" value="1"/>
</dbReference>
<dbReference type="PANTHER" id="PTHR43806">
    <property type="entry name" value="PEPTIDASE S8"/>
    <property type="match status" value="1"/>
</dbReference>
<evidence type="ECO:0000256" key="3">
    <source>
        <dbReference type="ARBA" id="ARBA00022801"/>
    </source>
</evidence>
<evidence type="ECO:0000259" key="9">
    <source>
        <dbReference type="Pfam" id="PF05922"/>
    </source>
</evidence>
<keyword evidence="7" id="KW-0732">Signal</keyword>
<keyword evidence="11" id="KW-1185">Reference proteome</keyword>
<dbReference type="InterPro" id="IPR037045">
    <property type="entry name" value="S8pro/Inhibitor_I9_sf"/>
</dbReference>
<dbReference type="Gene3D" id="3.30.70.80">
    <property type="entry name" value="Peptidase S8 propeptide/proteinase inhibitor I9"/>
    <property type="match status" value="1"/>
</dbReference>
<proteinExistence type="inferred from homology"/>
<dbReference type="Proteomes" id="UP001595816">
    <property type="component" value="Unassembled WGS sequence"/>
</dbReference>
<accession>A0ABV8LLK6</accession>
<dbReference type="SUPFAM" id="SSF52743">
    <property type="entry name" value="Subtilisin-like"/>
    <property type="match status" value="1"/>
</dbReference>
<comment type="caution">
    <text evidence="10">The sequence shown here is derived from an EMBL/GenBank/DDBJ whole genome shotgun (WGS) entry which is preliminary data.</text>
</comment>
<dbReference type="PROSITE" id="PS00138">
    <property type="entry name" value="SUBTILASE_SER"/>
    <property type="match status" value="1"/>
</dbReference>
<feature type="active site" description="Charge relay system" evidence="5">
    <location>
        <position position="155"/>
    </location>
</feature>
<sequence>MKPHRVLAAAFAVAAAVAFSTPAQAAPAEGTVLYADPSTAISGSYIVVLRDSAATASAVPTKAKGLVGRYGGTTGRVYTAALHGFEVNLTERAARRLAADPAVDYVQQNETVSLAETQTPVPSWGLDRIDQRALPLDNAYTYANTGAGVKAYIIDTGIRLTHADFGGRAISGIDTVDNDNDATDCHGHGTHVAGTVGGSSYGVGKGVTLVAVRVMSCTGGGTTAGIIAGIDWVTADHTTGPAVANISISGSTSKPMDAAITNSIADGVTYAVAAGNLFGSNACGYSPARVPNAITVGNTTPTDARAASSNIGKCLDIFAPGTDITSAGITSDTASSVKSGTSMASPHVAGAAALVLAAHPGFTPQQVGDYLVDSATQNVVSNAGTGSPNRLLFIG</sequence>